<gene>
    <name evidence="9" type="ORF">ACFOUY_01035</name>
</gene>
<dbReference type="PANTHER" id="PTHR42957:SF1">
    <property type="entry name" value="HELICASE MJ1565-RELATED"/>
    <property type="match status" value="1"/>
</dbReference>
<dbReference type="Pfam" id="PF05872">
    <property type="entry name" value="HerA_C"/>
    <property type="match status" value="1"/>
</dbReference>
<keyword evidence="5" id="KW-0238">DNA-binding</keyword>
<reference evidence="10" key="1">
    <citation type="journal article" date="2019" name="Int. J. Syst. Evol. Microbiol.">
        <title>The Global Catalogue of Microorganisms (GCM) 10K type strain sequencing project: providing services to taxonomists for standard genome sequencing and annotation.</title>
        <authorList>
            <consortium name="The Broad Institute Genomics Platform"/>
            <consortium name="The Broad Institute Genome Sequencing Center for Infectious Disease"/>
            <person name="Wu L."/>
            <person name="Ma J."/>
        </authorList>
    </citation>
    <scope>NUCLEOTIDE SEQUENCE [LARGE SCALE GENOMIC DNA]</scope>
    <source>
        <strain evidence="10">CCM 8689</strain>
    </source>
</reference>
<comment type="caution">
    <text evidence="9">The sequence shown here is derived from an EMBL/GenBank/DDBJ whole genome shotgun (WGS) entry which is preliminary data.</text>
</comment>
<keyword evidence="6" id="KW-0413">Isomerase</keyword>
<sequence>MSNPRINPFRHEYFLGYINQVYPQFVKIHFPSSVLLNGFTHQGQEFNGGLVGNFVVIEGDKFGFLGRITELSLPESERLSLNEKAFQTSNFHPTGRIEILLSFDLYDPFSVKKGLTSYPNIGAKVFVGSGELVQVYMSRFGVKDGESPEVIRLGHLVSNPSTEVKVNLQSIFGRHCAVVGTTGGGKSYTVSRLLESLSKLDGKAILLDATGEYDGKYEGMKSIEIGNGKHVFHYSQLTIDDLFYLIRPSSKTQVPKLMEGIRSLKIVNLNKNKSLFREVTLPDNTKLTVETKIEGGLLKKAGSDKRPYEEFYFRNISTLEDGNSNFDIEKLTFQITQECIWDSASRWENKVKIDMPERWGERNDGDVSYCISLISRINNIINSSIYQNIFGFKKEFTDQDITKVIDDFITGDDKILRLNFGNIPFDFQVREILANAIGKYLLNKARCKEFKNNPIVLFIDEAHQFLNKNIKDEYFDLKPLDAFDSIAKECRKHGLFLCISTQMPRDIPHGTLSQMGTFIVHRLINPNDKEAISNACSSANKNTLEFLPILGEGEAILTGVDFPMPIIMKFDKPLHEPNSKTPNLNNNRKKI</sequence>
<name>A0ABV8NFC2_9SPHI</name>
<evidence type="ECO:0000256" key="2">
    <source>
        <dbReference type="ARBA" id="ARBA00022801"/>
    </source>
</evidence>
<dbReference type="InterPro" id="IPR002789">
    <property type="entry name" value="HerA_central"/>
</dbReference>
<evidence type="ECO:0000256" key="5">
    <source>
        <dbReference type="ARBA" id="ARBA00023125"/>
    </source>
</evidence>
<dbReference type="InterPro" id="IPR033186">
    <property type="entry name" value="HerA_C"/>
</dbReference>
<evidence type="ECO:0000313" key="10">
    <source>
        <dbReference type="Proteomes" id="UP001595792"/>
    </source>
</evidence>
<feature type="domain" description="Helicase HerA-like C-terminal" evidence="8">
    <location>
        <begin position="455"/>
        <end position="561"/>
    </location>
</feature>
<dbReference type="PANTHER" id="PTHR42957">
    <property type="entry name" value="HELICASE MJ1565-RELATED"/>
    <property type="match status" value="1"/>
</dbReference>
<dbReference type="InterPro" id="IPR008571">
    <property type="entry name" value="HerA-like"/>
</dbReference>
<dbReference type="EMBL" id="JBHSBY010000007">
    <property type="protein sequence ID" value="MFC4195276.1"/>
    <property type="molecule type" value="Genomic_DNA"/>
</dbReference>
<dbReference type="InterPro" id="IPR027417">
    <property type="entry name" value="P-loop_NTPase"/>
</dbReference>
<dbReference type="Gene3D" id="3.40.50.300">
    <property type="entry name" value="P-loop containing nucleotide triphosphate hydrolases"/>
    <property type="match status" value="2"/>
</dbReference>
<dbReference type="RefSeq" id="WP_378958581.1">
    <property type="nucleotide sequence ID" value="NZ_JBHRXC010000016.1"/>
</dbReference>
<keyword evidence="4 9" id="KW-0067">ATP-binding</keyword>
<evidence type="ECO:0000259" key="7">
    <source>
        <dbReference type="Pfam" id="PF01935"/>
    </source>
</evidence>
<keyword evidence="1" id="KW-0547">Nucleotide-binding</keyword>
<evidence type="ECO:0000259" key="8">
    <source>
        <dbReference type="Pfam" id="PF05872"/>
    </source>
</evidence>
<dbReference type="SUPFAM" id="SSF52540">
    <property type="entry name" value="P-loop containing nucleoside triphosphate hydrolases"/>
    <property type="match status" value="1"/>
</dbReference>
<evidence type="ECO:0000313" key="9">
    <source>
        <dbReference type="EMBL" id="MFC4195276.1"/>
    </source>
</evidence>
<dbReference type="Proteomes" id="UP001595792">
    <property type="component" value="Unassembled WGS sequence"/>
</dbReference>
<protein>
    <submittedName>
        <fullName evidence="9">ATP-binding protein</fullName>
    </submittedName>
</protein>
<evidence type="ECO:0000256" key="1">
    <source>
        <dbReference type="ARBA" id="ARBA00022741"/>
    </source>
</evidence>
<keyword evidence="10" id="KW-1185">Reference proteome</keyword>
<feature type="domain" description="Helicase HerA central" evidence="7">
    <location>
        <begin position="151"/>
        <end position="262"/>
    </location>
</feature>
<keyword evidence="2" id="KW-0378">Hydrolase</keyword>
<accession>A0ABV8NFC2</accession>
<keyword evidence="3" id="KW-0347">Helicase</keyword>
<evidence type="ECO:0000256" key="6">
    <source>
        <dbReference type="ARBA" id="ARBA00023235"/>
    </source>
</evidence>
<proteinExistence type="predicted"/>
<evidence type="ECO:0000256" key="3">
    <source>
        <dbReference type="ARBA" id="ARBA00022806"/>
    </source>
</evidence>
<dbReference type="Pfam" id="PF01935">
    <property type="entry name" value="DUF87"/>
    <property type="match status" value="1"/>
</dbReference>
<dbReference type="GO" id="GO:0005524">
    <property type="term" value="F:ATP binding"/>
    <property type="evidence" value="ECO:0007669"/>
    <property type="project" value="UniProtKB-KW"/>
</dbReference>
<evidence type="ECO:0000256" key="4">
    <source>
        <dbReference type="ARBA" id="ARBA00022840"/>
    </source>
</evidence>
<organism evidence="9 10">
    <name type="scientific">Pedobacter jamesrossensis</name>
    <dbReference type="NCBI Taxonomy" id="1908238"/>
    <lineage>
        <taxon>Bacteria</taxon>
        <taxon>Pseudomonadati</taxon>
        <taxon>Bacteroidota</taxon>
        <taxon>Sphingobacteriia</taxon>
        <taxon>Sphingobacteriales</taxon>
        <taxon>Sphingobacteriaceae</taxon>
        <taxon>Pedobacter</taxon>
    </lineage>
</organism>